<keyword evidence="6" id="KW-1185">Reference proteome</keyword>
<organism evidence="5 6">
    <name type="scientific">Kribbella antiqua</name>
    <dbReference type="NCBI Taxonomy" id="2512217"/>
    <lineage>
        <taxon>Bacteria</taxon>
        <taxon>Bacillati</taxon>
        <taxon>Actinomycetota</taxon>
        <taxon>Actinomycetes</taxon>
        <taxon>Propionibacteriales</taxon>
        <taxon>Kribbellaceae</taxon>
        <taxon>Kribbella</taxon>
    </lineage>
</organism>
<evidence type="ECO:0000259" key="4">
    <source>
        <dbReference type="PROSITE" id="PS51464"/>
    </source>
</evidence>
<dbReference type="AlphaFoldDB" id="A0A4R2J0T6"/>
<dbReference type="GO" id="GO:0006487">
    <property type="term" value="P:protein N-linked glycosylation"/>
    <property type="evidence" value="ECO:0007669"/>
    <property type="project" value="TreeGrafter"/>
</dbReference>
<dbReference type="GO" id="GO:0004360">
    <property type="term" value="F:glutamine-fructose-6-phosphate transaminase (isomerizing) activity"/>
    <property type="evidence" value="ECO:0007669"/>
    <property type="project" value="UniProtKB-EC"/>
</dbReference>
<evidence type="ECO:0000256" key="1">
    <source>
        <dbReference type="ARBA" id="ARBA00001031"/>
    </source>
</evidence>
<accession>A0A4R2J0T6</accession>
<dbReference type="GO" id="GO:0006047">
    <property type="term" value="P:UDP-N-acetylglucosamine metabolic process"/>
    <property type="evidence" value="ECO:0007669"/>
    <property type="project" value="TreeGrafter"/>
</dbReference>
<dbReference type="Gene3D" id="3.40.50.10490">
    <property type="entry name" value="Glucose-6-phosphate isomerase like protein, domain 1"/>
    <property type="match status" value="2"/>
</dbReference>
<evidence type="ECO:0000313" key="6">
    <source>
        <dbReference type="Proteomes" id="UP000295573"/>
    </source>
</evidence>
<gene>
    <name evidence="5" type="ORF">EV646_102480</name>
</gene>
<dbReference type="InterPro" id="IPR001347">
    <property type="entry name" value="SIS_dom"/>
</dbReference>
<sequence length="343" mass="35859">MDYYRAVASQPVALERSAAAVRARLRELDLDAWRHGTFGIVSMGASTHAGHAMVFRLGRAGRRAVNLTASDVVALAPYGPADCYLFISEGGRSRETIEAADLAPVGVRLGLTNVPDGPLSTHVDAVVDLAAGEDSRVYTVGYTTTLQACGLLADALSNQGDDWTGLPDLVSMTLDVLAPKAAEAAAVFSRATSIDVVGAGGSYATAAEAALLLRESTRICTATYETYQYLHGPMEPLTPANACLLIGDGREVSLAQYLARAGIPTVLATSAPVDAEQGLVVMPLPQAPIMSRAVLEILPAQLLAGEVARARGLAIDSFLHHQDDTKVPALAQPRSSNGEQSPA</sequence>
<evidence type="ECO:0000313" key="5">
    <source>
        <dbReference type="EMBL" id="TCO50406.1"/>
    </source>
</evidence>
<dbReference type="EC" id="2.6.1.16" evidence="2"/>
<dbReference type="Proteomes" id="UP000295573">
    <property type="component" value="Unassembled WGS sequence"/>
</dbReference>
<dbReference type="PANTHER" id="PTHR10937:SF0">
    <property type="entry name" value="GLUTAMINE--FRUCTOSE-6-PHOSPHATE TRANSAMINASE (ISOMERIZING)"/>
    <property type="match status" value="1"/>
</dbReference>
<dbReference type="InterPro" id="IPR046348">
    <property type="entry name" value="SIS_dom_sf"/>
</dbReference>
<dbReference type="EMBL" id="SLWR01000002">
    <property type="protein sequence ID" value="TCO50406.1"/>
    <property type="molecule type" value="Genomic_DNA"/>
</dbReference>
<feature type="domain" description="SIS" evidence="4">
    <location>
        <begin position="25"/>
        <end position="166"/>
    </location>
</feature>
<dbReference type="OrthoDB" id="3808774at2"/>
<protein>
    <recommendedName>
        <fullName evidence="3">Glutamine--fructose-6-phosphate aminotransferase [isomerizing]</fullName>
        <ecNumber evidence="2">2.6.1.16</ecNumber>
    </recommendedName>
</protein>
<dbReference type="GO" id="GO:0006002">
    <property type="term" value="P:fructose 6-phosphate metabolic process"/>
    <property type="evidence" value="ECO:0007669"/>
    <property type="project" value="TreeGrafter"/>
</dbReference>
<evidence type="ECO:0000256" key="3">
    <source>
        <dbReference type="ARBA" id="ARBA00016090"/>
    </source>
</evidence>
<dbReference type="PANTHER" id="PTHR10937">
    <property type="entry name" value="GLUCOSAMINE--FRUCTOSE-6-PHOSPHATE AMINOTRANSFERASE, ISOMERIZING"/>
    <property type="match status" value="1"/>
</dbReference>
<proteinExistence type="predicted"/>
<dbReference type="GO" id="GO:0097367">
    <property type="term" value="F:carbohydrate derivative binding"/>
    <property type="evidence" value="ECO:0007669"/>
    <property type="project" value="InterPro"/>
</dbReference>
<dbReference type="PROSITE" id="PS51464">
    <property type="entry name" value="SIS"/>
    <property type="match status" value="1"/>
</dbReference>
<dbReference type="Pfam" id="PF01380">
    <property type="entry name" value="SIS"/>
    <property type="match status" value="2"/>
</dbReference>
<dbReference type="RefSeq" id="WP_132145739.1">
    <property type="nucleotide sequence ID" value="NZ_SLWR01000002.1"/>
</dbReference>
<name>A0A4R2J0T6_9ACTN</name>
<reference evidence="5 6" key="1">
    <citation type="journal article" date="2015" name="Stand. Genomic Sci.">
        <title>Genomic Encyclopedia of Bacterial and Archaeal Type Strains, Phase III: the genomes of soil and plant-associated and newly described type strains.</title>
        <authorList>
            <person name="Whitman W.B."/>
            <person name="Woyke T."/>
            <person name="Klenk H.P."/>
            <person name="Zhou Y."/>
            <person name="Lilburn T.G."/>
            <person name="Beck B.J."/>
            <person name="De Vos P."/>
            <person name="Vandamme P."/>
            <person name="Eisen J.A."/>
            <person name="Garrity G."/>
            <person name="Hugenholtz P."/>
            <person name="Kyrpides N.C."/>
        </authorList>
    </citation>
    <scope>NUCLEOTIDE SEQUENCE [LARGE SCALE GENOMIC DNA]</scope>
    <source>
        <strain evidence="5 6">VKM Ac-2541</strain>
    </source>
</reference>
<comment type="caution">
    <text evidence="5">The sequence shown here is derived from an EMBL/GenBank/DDBJ whole genome shotgun (WGS) entry which is preliminary data.</text>
</comment>
<dbReference type="SUPFAM" id="SSF53697">
    <property type="entry name" value="SIS domain"/>
    <property type="match status" value="1"/>
</dbReference>
<comment type="catalytic activity">
    <reaction evidence="1">
        <text>D-fructose 6-phosphate + L-glutamine = D-glucosamine 6-phosphate + L-glutamate</text>
        <dbReference type="Rhea" id="RHEA:13237"/>
        <dbReference type="ChEBI" id="CHEBI:29985"/>
        <dbReference type="ChEBI" id="CHEBI:58359"/>
        <dbReference type="ChEBI" id="CHEBI:58725"/>
        <dbReference type="ChEBI" id="CHEBI:61527"/>
        <dbReference type="EC" id="2.6.1.16"/>
    </reaction>
</comment>
<evidence type="ECO:0000256" key="2">
    <source>
        <dbReference type="ARBA" id="ARBA00012916"/>
    </source>
</evidence>